<dbReference type="GO" id="GO:0030272">
    <property type="term" value="F:5-formyltetrahydrofolate cyclo-ligase activity"/>
    <property type="evidence" value="ECO:0007669"/>
    <property type="project" value="UniProtKB-EC"/>
</dbReference>
<dbReference type="Proteomes" id="UP001183794">
    <property type="component" value="Unassembled WGS sequence"/>
</dbReference>
<evidence type="ECO:0000256" key="2">
    <source>
        <dbReference type="ARBA" id="ARBA00022741"/>
    </source>
</evidence>
<evidence type="ECO:0000313" key="5">
    <source>
        <dbReference type="EMBL" id="MDR7346550.1"/>
    </source>
</evidence>
<dbReference type="RefSeq" id="WP_310171652.1">
    <property type="nucleotide sequence ID" value="NZ_BAABHE010000002.1"/>
</dbReference>
<comment type="catalytic activity">
    <reaction evidence="4">
        <text>(6S)-5-formyl-5,6,7,8-tetrahydrofolate + ATP = (6R)-5,10-methenyltetrahydrofolate + ADP + phosphate</text>
        <dbReference type="Rhea" id="RHEA:10488"/>
        <dbReference type="ChEBI" id="CHEBI:30616"/>
        <dbReference type="ChEBI" id="CHEBI:43474"/>
        <dbReference type="ChEBI" id="CHEBI:57455"/>
        <dbReference type="ChEBI" id="CHEBI:57457"/>
        <dbReference type="ChEBI" id="CHEBI:456216"/>
        <dbReference type="EC" id="6.3.3.2"/>
    </reaction>
</comment>
<proteinExistence type="inferred from homology"/>
<comment type="caution">
    <text evidence="5">The sequence shown here is derived from an EMBL/GenBank/DDBJ whole genome shotgun (WGS) entry which is preliminary data.</text>
</comment>
<accession>A0ABU2AYY4</accession>
<dbReference type="EC" id="6.3.3.2" evidence="4"/>
<dbReference type="PANTHER" id="PTHR23407:SF1">
    <property type="entry name" value="5-FORMYLTETRAHYDROFOLATE CYCLO-LIGASE"/>
    <property type="match status" value="1"/>
</dbReference>
<evidence type="ECO:0000256" key="4">
    <source>
        <dbReference type="RuleBase" id="RU361279"/>
    </source>
</evidence>
<evidence type="ECO:0000256" key="1">
    <source>
        <dbReference type="ARBA" id="ARBA00010638"/>
    </source>
</evidence>
<keyword evidence="3 4" id="KW-0067">ATP-binding</keyword>
<keyword evidence="6" id="KW-1185">Reference proteome</keyword>
<keyword evidence="2 4" id="KW-0547">Nucleotide-binding</keyword>
<keyword evidence="5" id="KW-0436">Ligase</keyword>
<dbReference type="PIRSF" id="PIRSF006806">
    <property type="entry name" value="FTHF_cligase"/>
    <property type="match status" value="1"/>
</dbReference>
<dbReference type="PANTHER" id="PTHR23407">
    <property type="entry name" value="ATPASE INHIBITOR/5-FORMYLTETRAHYDROFOLATE CYCLO-LIGASE"/>
    <property type="match status" value="1"/>
</dbReference>
<dbReference type="InterPro" id="IPR037171">
    <property type="entry name" value="NagB/RpiA_transferase-like"/>
</dbReference>
<dbReference type="NCBIfam" id="TIGR02727">
    <property type="entry name" value="MTHFS_bact"/>
    <property type="match status" value="1"/>
</dbReference>
<evidence type="ECO:0000256" key="3">
    <source>
        <dbReference type="ARBA" id="ARBA00022840"/>
    </source>
</evidence>
<organism evidence="5 6">
    <name type="scientific">Enteractinococcus fodinae</name>
    <dbReference type="NCBI Taxonomy" id="684663"/>
    <lineage>
        <taxon>Bacteria</taxon>
        <taxon>Bacillati</taxon>
        <taxon>Actinomycetota</taxon>
        <taxon>Actinomycetes</taxon>
        <taxon>Micrococcales</taxon>
        <taxon>Micrococcaceae</taxon>
    </lineage>
</organism>
<dbReference type="Gene3D" id="3.40.50.10420">
    <property type="entry name" value="NagB/RpiA/CoA transferase-like"/>
    <property type="match status" value="1"/>
</dbReference>
<dbReference type="EMBL" id="JAVDYJ010000001">
    <property type="protein sequence ID" value="MDR7346550.1"/>
    <property type="molecule type" value="Genomic_DNA"/>
</dbReference>
<dbReference type="SUPFAM" id="SSF100950">
    <property type="entry name" value="NagB/RpiA/CoA transferase-like"/>
    <property type="match status" value="1"/>
</dbReference>
<comment type="similarity">
    <text evidence="1 4">Belongs to the 5-formyltetrahydrofolate cyclo-ligase family.</text>
</comment>
<keyword evidence="4" id="KW-0460">Magnesium</keyword>
<gene>
    <name evidence="5" type="ORF">J2S62_000807</name>
</gene>
<comment type="cofactor">
    <cofactor evidence="4">
        <name>Mg(2+)</name>
        <dbReference type="ChEBI" id="CHEBI:18420"/>
    </cofactor>
</comment>
<dbReference type="InterPro" id="IPR024185">
    <property type="entry name" value="FTHF_cligase-like_sf"/>
</dbReference>
<dbReference type="Pfam" id="PF01812">
    <property type="entry name" value="5-FTHF_cyc-lig"/>
    <property type="match status" value="1"/>
</dbReference>
<sequence length="205" mass="22787">MTAELKDQLRKRFFSQRKQLGQRERARQSEAICTVLLDWYRGLDSAERPTGKVAMTIKFGTEPDTDPVMEALHADGVQIWVPISHADRSMSWVQWAPDVPMEQSALGPIQEPVGERFGPEAVADADVILVPALAVDSAGFRLGKGGGYYDRFLAALPDLTTRLPFLVTPVFDYEFVDARAEAFPVEQHDLPVQAVVTAETGLMWV</sequence>
<reference evidence="5 6" key="1">
    <citation type="submission" date="2023-07" db="EMBL/GenBank/DDBJ databases">
        <title>Sequencing the genomes of 1000 actinobacteria strains.</title>
        <authorList>
            <person name="Klenk H.-P."/>
        </authorList>
    </citation>
    <scope>NUCLEOTIDE SEQUENCE [LARGE SCALE GENOMIC DNA]</scope>
    <source>
        <strain evidence="5 6">DSM 22966</strain>
    </source>
</reference>
<protein>
    <recommendedName>
        <fullName evidence="4">5-formyltetrahydrofolate cyclo-ligase</fullName>
        <ecNumber evidence="4">6.3.3.2</ecNumber>
    </recommendedName>
</protein>
<name>A0ABU2AYY4_9MICC</name>
<evidence type="ECO:0000313" key="6">
    <source>
        <dbReference type="Proteomes" id="UP001183794"/>
    </source>
</evidence>
<keyword evidence="4" id="KW-0479">Metal-binding</keyword>
<dbReference type="InterPro" id="IPR002698">
    <property type="entry name" value="FTHF_cligase"/>
</dbReference>